<reference evidence="1 2" key="1">
    <citation type="submission" date="2021-01" db="EMBL/GenBank/DDBJ databases">
        <title>Identification of strong promoters based on the transcriptome of Brevibacillus choshinensis.</title>
        <authorList>
            <person name="Yao D."/>
            <person name="Zhang K."/>
            <person name="Wu J."/>
        </authorList>
    </citation>
    <scope>NUCLEOTIDE SEQUENCE [LARGE SCALE GENOMIC DNA]</scope>
    <source>
        <strain evidence="1 2">HPD31-SP3</strain>
    </source>
</reference>
<keyword evidence="2" id="KW-1185">Reference proteome</keyword>
<accession>A0ABX7FMI1</accession>
<dbReference type="Proteomes" id="UP000596248">
    <property type="component" value="Chromosome"/>
</dbReference>
<sequence>MKISNLEAEYHIYECQGCCLGFAVEVNADQSHIVCPDCQSEDLRDVGTGTMIITSIAKEKDPAGTES</sequence>
<evidence type="ECO:0000313" key="2">
    <source>
        <dbReference type="Proteomes" id="UP000596248"/>
    </source>
</evidence>
<gene>
    <name evidence="1" type="ORF">JNE38_26340</name>
</gene>
<evidence type="ECO:0000313" key="1">
    <source>
        <dbReference type="EMBL" id="QRG66953.1"/>
    </source>
</evidence>
<proteinExistence type="predicted"/>
<dbReference type="RefSeq" id="WP_203354017.1">
    <property type="nucleotide sequence ID" value="NZ_CP069127.1"/>
</dbReference>
<evidence type="ECO:0008006" key="3">
    <source>
        <dbReference type="Google" id="ProtNLM"/>
    </source>
</evidence>
<organism evidence="1 2">
    <name type="scientific">Brevibacillus choshinensis</name>
    <dbReference type="NCBI Taxonomy" id="54911"/>
    <lineage>
        <taxon>Bacteria</taxon>
        <taxon>Bacillati</taxon>
        <taxon>Bacillota</taxon>
        <taxon>Bacilli</taxon>
        <taxon>Bacillales</taxon>
        <taxon>Paenibacillaceae</taxon>
        <taxon>Brevibacillus</taxon>
    </lineage>
</organism>
<name>A0ABX7FMI1_BRECH</name>
<protein>
    <recommendedName>
        <fullName evidence="3">Regulatory protein FmdB Zinc ribbon domain-containing protein</fullName>
    </recommendedName>
</protein>
<dbReference type="EMBL" id="CP069127">
    <property type="protein sequence ID" value="QRG66953.1"/>
    <property type="molecule type" value="Genomic_DNA"/>
</dbReference>